<proteinExistence type="predicted"/>
<dbReference type="RefSeq" id="WP_106718119.1">
    <property type="nucleotide sequence ID" value="NZ_JACHXT010000001.1"/>
</dbReference>
<gene>
    <name evidence="1" type="ORF">CU100_18680</name>
</gene>
<keyword evidence="2" id="KW-1185">Reference proteome</keyword>
<dbReference type="AlphaFoldDB" id="A0A2P7ANC1"/>
<evidence type="ECO:0000313" key="1">
    <source>
        <dbReference type="EMBL" id="PSH55709.1"/>
    </source>
</evidence>
<organism evidence="1 2">
    <name type="scientific">Phyllobacterium endophyticum</name>
    <dbReference type="NCBI Taxonomy" id="1149773"/>
    <lineage>
        <taxon>Bacteria</taxon>
        <taxon>Pseudomonadati</taxon>
        <taxon>Pseudomonadota</taxon>
        <taxon>Alphaproteobacteria</taxon>
        <taxon>Hyphomicrobiales</taxon>
        <taxon>Phyllobacteriaceae</taxon>
        <taxon>Phyllobacterium</taxon>
    </lineage>
</organism>
<keyword evidence="1" id="KW-0378">Hydrolase</keyword>
<dbReference type="Gene3D" id="3.90.79.10">
    <property type="entry name" value="Nucleoside Triphosphate Pyrophosphohydrolase"/>
    <property type="match status" value="1"/>
</dbReference>
<protein>
    <submittedName>
        <fullName evidence="1">NUDIX hydrolase</fullName>
    </submittedName>
</protein>
<dbReference type="EMBL" id="PGGN01000004">
    <property type="protein sequence ID" value="PSH55709.1"/>
    <property type="molecule type" value="Genomic_DNA"/>
</dbReference>
<dbReference type="SUPFAM" id="SSF55811">
    <property type="entry name" value="Nudix"/>
    <property type="match status" value="1"/>
</dbReference>
<sequence length="240" mass="26860">MHDVPERTVIACERAVIGIDAEALGYRDHHHADIAANWADATLANPALFNGAFFMAEHAELAEGIFRARYHRADFATMMHWKRHNTTQKPWHVFAVGVIVSSDNKLIAGRMSASTSAAGRIYFPAGSFDDGDVVDHRIDIDGNMHREVKEETGLDLARATHRDNGLYLVSANRSIALFRRFFFDRRASRIISDIYDHIASEAVPELDGVIAVSNAGQLDESTPEIFHIFTRWHFGDASRS</sequence>
<dbReference type="Proteomes" id="UP000241158">
    <property type="component" value="Unassembled WGS sequence"/>
</dbReference>
<comment type="caution">
    <text evidence="1">The sequence shown here is derived from an EMBL/GenBank/DDBJ whole genome shotgun (WGS) entry which is preliminary data.</text>
</comment>
<reference evidence="2" key="1">
    <citation type="submission" date="2017-11" db="EMBL/GenBank/DDBJ databases">
        <authorList>
            <person name="Kuznetsova I."/>
            <person name="Sazanova A."/>
            <person name="Chirak E."/>
            <person name="Safronova V."/>
            <person name="Willems A."/>
        </authorList>
    </citation>
    <scope>NUCLEOTIDE SEQUENCE [LARGE SCALE GENOMIC DNA]</scope>
    <source>
        <strain evidence="2">PEPV15</strain>
    </source>
</reference>
<name>A0A2P7ANC1_9HYPH</name>
<accession>A0A2P7ANC1</accession>
<dbReference type="GO" id="GO:0016787">
    <property type="term" value="F:hydrolase activity"/>
    <property type="evidence" value="ECO:0007669"/>
    <property type="project" value="UniProtKB-KW"/>
</dbReference>
<dbReference type="InterPro" id="IPR015797">
    <property type="entry name" value="NUDIX_hydrolase-like_dom_sf"/>
</dbReference>
<evidence type="ECO:0000313" key="2">
    <source>
        <dbReference type="Proteomes" id="UP000241158"/>
    </source>
</evidence>